<evidence type="ECO:0000313" key="5">
    <source>
        <dbReference type="EMBL" id="CAL8142465.1"/>
    </source>
</evidence>
<evidence type="ECO:0000256" key="2">
    <source>
        <dbReference type="ARBA" id="ARBA00023043"/>
    </source>
</evidence>
<dbReference type="Pfam" id="PF00023">
    <property type="entry name" value="Ank"/>
    <property type="match status" value="2"/>
</dbReference>
<reference evidence="5 6" key="1">
    <citation type="submission" date="2024-08" db="EMBL/GenBank/DDBJ databases">
        <authorList>
            <person name="Cucini C."/>
            <person name="Frati F."/>
        </authorList>
    </citation>
    <scope>NUCLEOTIDE SEQUENCE [LARGE SCALE GENOMIC DNA]</scope>
</reference>
<proteinExistence type="predicted"/>
<dbReference type="Gene3D" id="1.25.40.20">
    <property type="entry name" value="Ankyrin repeat-containing domain"/>
    <property type="match status" value="3"/>
</dbReference>
<evidence type="ECO:0000256" key="3">
    <source>
        <dbReference type="PROSITE-ProRule" id="PRU00023"/>
    </source>
</evidence>
<accession>A0ABP1S308</accession>
<evidence type="ECO:0000313" key="6">
    <source>
        <dbReference type="Proteomes" id="UP001642540"/>
    </source>
</evidence>
<feature type="region of interest" description="Disordered" evidence="4">
    <location>
        <begin position="1"/>
        <end position="30"/>
    </location>
</feature>
<keyword evidence="6" id="KW-1185">Reference proteome</keyword>
<dbReference type="PANTHER" id="PTHR46680">
    <property type="entry name" value="NF-KAPPA-B INHIBITOR ALPHA"/>
    <property type="match status" value="1"/>
</dbReference>
<evidence type="ECO:0000256" key="1">
    <source>
        <dbReference type="ARBA" id="ARBA00022737"/>
    </source>
</evidence>
<dbReference type="Pfam" id="PF12796">
    <property type="entry name" value="Ank_2"/>
    <property type="match status" value="1"/>
</dbReference>
<dbReference type="SUPFAM" id="SSF48403">
    <property type="entry name" value="Ankyrin repeat"/>
    <property type="match status" value="1"/>
</dbReference>
<sequence>MEGGTGLANGVSSHANSNHQHEIATPPYHSQVRPLIHTSSLIGDEEAVVRLIATGAKVDEEDFAGCTPVQLASAAGHLNIVKILLQNGAKPEKQDSSHGNTCLHEASWRGYSRLVKVLSNKATVDRQNNGGFTALHLACQAGHNQSARELLLAGADPNLVNTYGDTALHTAVRYGHAGVARILLSARAAPDVQNKNGDTPLHIASAMGRKKLTKILLTSGCRTNQRNHQRETALDIGVRKEHDDICQMLQNPPDVITPIQRDELRASKYNNSKSASSSGSKGKDKKRDLSSERRSGGGSSGKSHHKRDKSGGGSSKRSLESSKDSPSASRSSNDIVPNWSPYGCHYHPNPQAFPPPNIDSLPEEPLRSGELYYLDLAGNIHKGPIGISEGCYCTPILQPTTSVVDSPAVQCAKNCQEQLRTLTTQLSKIHLDTQAQLSSLQSMLNEKLTQRESCQKNSCETQLKDWVKQYRRFRKELSKNPKALIQANELLERASTLMVTRPTSPCVEEEESDSDSGL</sequence>
<feature type="compositionally biased region" description="Low complexity" evidence="4">
    <location>
        <begin position="267"/>
        <end position="280"/>
    </location>
</feature>
<comment type="caution">
    <text evidence="5">The sequence shown here is derived from an EMBL/GenBank/DDBJ whole genome shotgun (WGS) entry which is preliminary data.</text>
</comment>
<dbReference type="PROSITE" id="PS50088">
    <property type="entry name" value="ANK_REPEAT"/>
    <property type="match status" value="4"/>
</dbReference>
<dbReference type="Proteomes" id="UP001642540">
    <property type="component" value="Unassembled WGS sequence"/>
</dbReference>
<name>A0ABP1S308_9HEXA</name>
<organism evidence="5 6">
    <name type="scientific">Orchesella dallaii</name>
    <dbReference type="NCBI Taxonomy" id="48710"/>
    <lineage>
        <taxon>Eukaryota</taxon>
        <taxon>Metazoa</taxon>
        <taxon>Ecdysozoa</taxon>
        <taxon>Arthropoda</taxon>
        <taxon>Hexapoda</taxon>
        <taxon>Collembola</taxon>
        <taxon>Entomobryomorpha</taxon>
        <taxon>Entomobryoidea</taxon>
        <taxon>Orchesellidae</taxon>
        <taxon>Orchesellinae</taxon>
        <taxon>Orchesella</taxon>
    </lineage>
</organism>
<dbReference type="PANTHER" id="PTHR46680:SF3">
    <property type="entry name" value="NF-KAPPA-B INHIBITOR CACTUS"/>
    <property type="match status" value="1"/>
</dbReference>
<feature type="repeat" description="ANK" evidence="3">
    <location>
        <begin position="196"/>
        <end position="228"/>
    </location>
</feature>
<feature type="repeat" description="ANK" evidence="3">
    <location>
        <begin position="64"/>
        <end position="96"/>
    </location>
</feature>
<feature type="repeat" description="ANK" evidence="3">
    <location>
        <begin position="163"/>
        <end position="195"/>
    </location>
</feature>
<gene>
    <name evidence="5" type="ORF">ODALV1_LOCUS29057</name>
</gene>
<feature type="repeat" description="ANK" evidence="3">
    <location>
        <begin position="130"/>
        <end position="162"/>
    </location>
</feature>
<dbReference type="EMBL" id="CAXLJM020000148">
    <property type="protein sequence ID" value="CAL8142465.1"/>
    <property type="molecule type" value="Genomic_DNA"/>
</dbReference>
<keyword evidence="2 3" id="KW-0040">ANK repeat</keyword>
<feature type="region of interest" description="Disordered" evidence="4">
    <location>
        <begin position="267"/>
        <end position="336"/>
    </location>
</feature>
<dbReference type="InterPro" id="IPR002110">
    <property type="entry name" value="Ankyrin_rpt"/>
</dbReference>
<dbReference type="PROSITE" id="PS50297">
    <property type="entry name" value="ANK_REP_REGION"/>
    <property type="match status" value="4"/>
</dbReference>
<evidence type="ECO:0008006" key="7">
    <source>
        <dbReference type="Google" id="ProtNLM"/>
    </source>
</evidence>
<protein>
    <recommendedName>
        <fullName evidence="7">Ankyrin repeat domain-containing protein 6</fullName>
    </recommendedName>
</protein>
<keyword evidence="1" id="KW-0677">Repeat</keyword>
<feature type="compositionally biased region" description="Basic and acidic residues" evidence="4">
    <location>
        <begin position="281"/>
        <end position="295"/>
    </location>
</feature>
<dbReference type="InterPro" id="IPR036770">
    <property type="entry name" value="Ankyrin_rpt-contain_sf"/>
</dbReference>
<dbReference type="InterPro" id="IPR051070">
    <property type="entry name" value="NF-kappa-B_inhibitor"/>
</dbReference>
<evidence type="ECO:0000256" key="4">
    <source>
        <dbReference type="SAM" id="MobiDB-lite"/>
    </source>
</evidence>
<dbReference type="SMART" id="SM00248">
    <property type="entry name" value="ANK"/>
    <property type="match status" value="6"/>
</dbReference>